<keyword evidence="1" id="KW-0472">Membrane</keyword>
<dbReference type="PROSITE" id="PS51781">
    <property type="entry name" value="SH3B"/>
    <property type="match status" value="1"/>
</dbReference>
<dbReference type="EMBL" id="CP002961">
    <property type="protein sequence ID" value="AFK05310.1"/>
    <property type="molecule type" value="Genomic_DNA"/>
</dbReference>
<dbReference type="Gene3D" id="2.30.30.40">
    <property type="entry name" value="SH3 Domains"/>
    <property type="match status" value="1"/>
</dbReference>
<feature type="transmembrane region" description="Helical" evidence="1">
    <location>
        <begin position="144"/>
        <end position="161"/>
    </location>
</feature>
<dbReference type="Pfam" id="PF08239">
    <property type="entry name" value="SH3_3"/>
    <property type="match status" value="1"/>
</dbReference>
<feature type="transmembrane region" description="Helical" evidence="1">
    <location>
        <begin position="114"/>
        <end position="132"/>
    </location>
</feature>
<protein>
    <submittedName>
        <fullName evidence="3">SH3 type 3 domain protein</fullName>
    </submittedName>
</protein>
<reference evidence="3 4" key="1">
    <citation type="submission" date="2011-07" db="EMBL/GenBank/DDBJ databases">
        <title>The complete genome of chromosome of Emticicia oligotrophica DSM 17448.</title>
        <authorList>
            <consortium name="US DOE Joint Genome Institute (JGI-PGF)"/>
            <person name="Lucas S."/>
            <person name="Han J."/>
            <person name="Lapidus A."/>
            <person name="Bruce D."/>
            <person name="Goodwin L."/>
            <person name="Pitluck S."/>
            <person name="Peters L."/>
            <person name="Kyrpides N."/>
            <person name="Mavromatis K."/>
            <person name="Ivanova N."/>
            <person name="Ovchinnikova G."/>
            <person name="Teshima H."/>
            <person name="Detter J.C."/>
            <person name="Tapia R."/>
            <person name="Han C."/>
            <person name="Land M."/>
            <person name="Hauser L."/>
            <person name="Markowitz V."/>
            <person name="Cheng J.-F."/>
            <person name="Hugenholtz P."/>
            <person name="Woyke T."/>
            <person name="Wu D."/>
            <person name="Tindall B."/>
            <person name="Pomrenke H."/>
            <person name="Brambilla E."/>
            <person name="Klenk H.-P."/>
            <person name="Eisen J.A."/>
        </authorList>
    </citation>
    <scope>NUCLEOTIDE SEQUENCE [LARGE SCALE GENOMIC DNA]</scope>
    <source>
        <strain evidence="3 4">DSM 17448</strain>
    </source>
</reference>
<organism evidence="3 4">
    <name type="scientific">Emticicia oligotrophica (strain DSM 17448 / CIP 109782 / MTCC 6937 / GPTSA100-15)</name>
    <dbReference type="NCBI Taxonomy" id="929562"/>
    <lineage>
        <taxon>Bacteria</taxon>
        <taxon>Pseudomonadati</taxon>
        <taxon>Bacteroidota</taxon>
        <taxon>Cytophagia</taxon>
        <taxon>Cytophagales</taxon>
        <taxon>Leadbetterellaceae</taxon>
        <taxon>Emticicia</taxon>
    </lineage>
</organism>
<feature type="domain" description="SH3b" evidence="2">
    <location>
        <begin position="165"/>
        <end position="227"/>
    </location>
</feature>
<evidence type="ECO:0000313" key="4">
    <source>
        <dbReference type="Proteomes" id="UP000002875"/>
    </source>
</evidence>
<sequence length="227" mass="26639">MGQLIDSQAQTNLNKKADSLFVQKKFDESKALYEQILKNSSNPNPKIYLKLANISESKGEFVNELYYLNLYFFKQPNEKTFEKMYLVASENGFKGYEKNDLNYFLFYYRQYSNYLWLGFLILGIYIFVVLILKKRNKQFSPARHKVIFVVYLLFLGGLINLPNNYKSAIIKNEKVYLRDYPSAASQIVGSISEGNRLNVIKSDDIWYQVLWEGNFCYLKASDIYVVK</sequence>
<name>A0ABM5N731_EMTOG</name>
<keyword evidence="1" id="KW-0812">Transmembrane</keyword>
<keyword evidence="4" id="KW-1185">Reference proteome</keyword>
<dbReference type="InterPro" id="IPR003646">
    <property type="entry name" value="SH3-like_bac-type"/>
</dbReference>
<accession>A0ABM5N731</accession>
<evidence type="ECO:0000256" key="1">
    <source>
        <dbReference type="SAM" id="Phobius"/>
    </source>
</evidence>
<evidence type="ECO:0000259" key="2">
    <source>
        <dbReference type="PROSITE" id="PS51781"/>
    </source>
</evidence>
<dbReference type="Proteomes" id="UP000002875">
    <property type="component" value="Chromosome"/>
</dbReference>
<keyword evidence="1" id="KW-1133">Transmembrane helix</keyword>
<proteinExistence type="predicted"/>
<gene>
    <name evidence="3" type="ordered locus">Emtol_4186</name>
</gene>
<evidence type="ECO:0000313" key="3">
    <source>
        <dbReference type="EMBL" id="AFK05310.1"/>
    </source>
</evidence>